<protein>
    <submittedName>
        <fullName evidence="1">Uncharacterized protein</fullName>
    </submittedName>
</protein>
<proteinExistence type="predicted"/>
<dbReference type="AlphaFoldDB" id="F2HHM5"/>
<reference evidence="1 2" key="1">
    <citation type="journal article" date="2011" name="Genome Biol. Evol.">
        <title>Complete nucleomorph genome sequence of the nonphotosynthetic alga Cryptomonas paramecium reveals a core nucleomorph gene set.</title>
        <authorList>
            <person name="Tanifuji G."/>
            <person name="Onodera N.T."/>
            <person name="Wheeler T.J."/>
            <person name="Dlutek M."/>
            <person name="Donaher N."/>
            <person name="Archibald J.M."/>
        </authorList>
    </citation>
    <scope>NUCLEOTIDE SEQUENCE [LARGE SCALE GENOMIC DNA]</scope>
    <source>
        <strain evidence="1 2">CCAP977/2A</strain>
    </source>
</reference>
<dbReference type="Proteomes" id="UP000243423">
    <property type="component" value="Nucleomorph 1"/>
</dbReference>
<name>F2HHM5_9CRYP</name>
<organism evidence="1 2">
    <name type="scientific">Cryptomonas paramaecium</name>
    <dbReference type="NCBI Taxonomy" id="2898"/>
    <lineage>
        <taxon>Eukaryota</taxon>
        <taxon>Cryptophyceae</taxon>
        <taxon>Cryptomonadales</taxon>
        <taxon>Cryptomonadaceae</taxon>
        <taxon>Cryptomonas</taxon>
    </lineage>
</organism>
<dbReference type="GeneID" id="10446963"/>
<geneLocation type="nucleomorph" evidence="1"/>
<evidence type="ECO:0000313" key="1">
    <source>
        <dbReference type="EMBL" id="AEA38821.1"/>
    </source>
</evidence>
<accession>F2HHM5</accession>
<keyword evidence="1" id="KW-0542">Nucleomorph</keyword>
<dbReference type="EMBL" id="CP002172">
    <property type="protein sequence ID" value="AEA38821.1"/>
    <property type="molecule type" value="Genomic_DNA"/>
</dbReference>
<sequence>MTYHAYIIINNVIPRKNSSYLYQANFFKTFLFHLNKDDIVPQINKQENDNINKPNSLAISQ</sequence>
<dbReference type="RefSeq" id="XP_003239719.1">
    <property type="nucleotide sequence ID" value="XM_003239671.1"/>
</dbReference>
<evidence type="ECO:0000313" key="2">
    <source>
        <dbReference type="Proteomes" id="UP000243423"/>
    </source>
</evidence>
<gene>
    <name evidence="1" type="ORF">CPARA_1gp163</name>
</gene>